<sequence length="163" mass="18856">MASLEWPRRRRRRAPRPPRHRQRACFHPSLPLLFSEYSTLSPLPELSLKSEPLPDPPQRPRAANTFFWWCSSSAAVGELRAWDTASHRTTSSVWFLVAPLCYGGWFDFWRFDVIAWDCEGLMRGRPGCTRWLLAPDSGDSKIVVPPDECSYPFFLTSSRRSLQ</sequence>
<gene>
    <name evidence="2" type="ORF">C2845_PM12G29630</name>
</gene>
<evidence type="ECO:0000313" key="2">
    <source>
        <dbReference type="EMBL" id="RLM79712.1"/>
    </source>
</evidence>
<dbReference type="EMBL" id="PQIB02000012">
    <property type="protein sequence ID" value="RLM79712.1"/>
    <property type="molecule type" value="Genomic_DNA"/>
</dbReference>
<feature type="compositionally biased region" description="Basic residues" evidence="1">
    <location>
        <begin position="8"/>
        <end position="23"/>
    </location>
</feature>
<evidence type="ECO:0000313" key="3">
    <source>
        <dbReference type="Proteomes" id="UP000275267"/>
    </source>
</evidence>
<dbReference type="Proteomes" id="UP000275267">
    <property type="component" value="Unassembled WGS sequence"/>
</dbReference>
<evidence type="ECO:0000256" key="1">
    <source>
        <dbReference type="SAM" id="MobiDB-lite"/>
    </source>
</evidence>
<reference evidence="3" key="1">
    <citation type="journal article" date="2019" name="Nat. Commun.">
        <title>The genome of broomcorn millet.</title>
        <authorList>
            <person name="Zou C."/>
            <person name="Miki D."/>
            <person name="Li D."/>
            <person name="Tang Q."/>
            <person name="Xiao L."/>
            <person name="Rajput S."/>
            <person name="Deng P."/>
            <person name="Jia W."/>
            <person name="Huang R."/>
            <person name="Zhang M."/>
            <person name="Sun Y."/>
            <person name="Hu J."/>
            <person name="Fu X."/>
            <person name="Schnable P.S."/>
            <person name="Li F."/>
            <person name="Zhang H."/>
            <person name="Feng B."/>
            <person name="Zhu X."/>
            <person name="Liu R."/>
            <person name="Schnable J.C."/>
            <person name="Zhu J.-K."/>
            <person name="Zhang H."/>
        </authorList>
    </citation>
    <scope>NUCLEOTIDE SEQUENCE [LARGE SCALE GENOMIC DNA]</scope>
</reference>
<dbReference type="AlphaFoldDB" id="A0A3L6QIX3"/>
<accession>A0A3L6QIX3</accession>
<proteinExistence type="predicted"/>
<dbReference type="OrthoDB" id="10307693at2759"/>
<protein>
    <submittedName>
        <fullName evidence="2">Uncharacterized protein</fullName>
    </submittedName>
</protein>
<comment type="caution">
    <text evidence="2">The sequence shown here is derived from an EMBL/GenBank/DDBJ whole genome shotgun (WGS) entry which is preliminary data.</text>
</comment>
<organism evidence="2 3">
    <name type="scientific">Panicum miliaceum</name>
    <name type="common">Proso millet</name>
    <name type="synonym">Broomcorn millet</name>
    <dbReference type="NCBI Taxonomy" id="4540"/>
    <lineage>
        <taxon>Eukaryota</taxon>
        <taxon>Viridiplantae</taxon>
        <taxon>Streptophyta</taxon>
        <taxon>Embryophyta</taxon>
        <taxon>Tracheophyta</taxon>
        <taxon>Spermatophyta</taxon>
        <taxon>Magnoliopsida</taxon>
        <taxon>Liliopsida</taxon>
        <taxon>Poales</taxon>
        <taxon>Poaceae</taxon>
        <taxon>PACMAD clade</taxon>
        <taxon>Panicoideae</taxon>
        <taxon>Panicodae</taxon>
        <taxon>Paniceae</taxon>
        <taxon>Panicinae</taxon>
        <taxon>Panicum</taxon>
        <taxon>Panicum sect. Panicum</taxon>
    </lineage>
</organism>
<feature type="region of interest" description="Disordered" evidence="1">
    <location>
        <begin position="1"/>
        <end position="23"/>
    </location>
</feature>
<name>A0A3L6QIX3_PANMI</name>
<keyword evidence="3" id="KW-1185">Reference proteome</keyword>